<dbReference type="GO" id="GO:0016491">
    <property type="term" value="F:oxidoreductase activity"/>
    <property type="evidence" value="ECO:0007669"/>
    <property type="project" value="UniProtKB-KW"/>
</dbReference>
<comment type="caution">
    <text evidence="4">The sequence shown here is derived from an EMBL/GenBank/DDBJ whole genome shotgun (WGS) entry which is preliminary data.</text>
</comment>
<feature type="domain" description="GFO/IDH/MocA-like oxidoreductase" evidence="3">
    <location>
        <begin position="132"/>
        <end position="255"/>
    </location>
</feature>
<dbReference type="InterPro" id="IPR036291">
    <property type="entry name" value="NAD(P)-bd_dom_sf"/>
</dbReference>
<feature type="domain" description="Gfo/Idh/MocA-like oxidoreductase N-terminal" evidence="2">
    <location>
        <begin position="4"/>
        <end position="123"/>
    </location>
</feature>
<dbReference type="PANTHER" id="PTHR43818">
    <property type="entry name" value="BCDNA.GH03377"/>
    <property type="match status" value="1"/>
</dbReference>
<reference evidence="4" key="1">
    <citation type="submission" date="2022-08" db="EMBL/GenBank/DDBJ databases">
        <title>The genomic sequence of strain Paenibacillus sp. SCIV0701.</title>
        <authorList>
            <person name="Zhao H."/>
        </authorList>
    </citation>
    <scope>NUCLEOTIDE SEQUENCE</scope>
    <source>
        <strain evidence="4">SCIV0701</strain>
    </source>
</reference>
<evidence type="ECO:0000259" key="3">
    <source>
        <dbReference type="Pfam" id="PF22725"/>
    </source>
</evidence>
<dbReference type="SUPFAM" id="SSF51735">
    <property type="entry name" value="NAD(P)-binding Rossmann-fold domains"/>
    <property type="match status" value="1"/>
</dbReference>
<evidence type="ECO:0000313" key="4">
    <source>
        <dbReference type="EMBL" id="MCR2804631.1"/>
    </source>
</evidence>
<sequence length="328" mass="35562">MKTIKWGIIGCGNVTEVKSGPGFQKAEGSSLVAVMRRNGELAADYAARHGVPKWYDDADQLIADPEVDAVYVATPPSSHKEFAIKCAEAGKPVYVEKPMALSGEECEEMIAACKERGVPLFIAYYRRALPYFLRIRELIESGAVGEVRFLSMTQYQPARVEAGAAELPWRLDPAVVGGGLFVDLASHTLDIMDFLLGPIRSVQGAAGNQAGLYAVEDIVTGSFVFESGAQATGTWCFSAYDYCDRNEIVGSKGKIVFSTFGNDRIEVVTAAGTEVIEMEKPLHIQQPLIQLIVDELRGGAPSPSKGESAMRTSRVMDELLRGYKAGRP</sequence>
<evidence type="ECO:0000259" key="2">
    <source>
        <dbReference type="Pfam" id="PF01408"/>
    </source>
</evidence>
<dbReference type="Gene3D" id="3.30.360.10">
    <property type="entry name" value="Dihydrodipicolinate Reductase, domain 2"/>
    <property type="match status" value="1"/>
</dbReference>
<keyword evidence="1" id="KW-0560">Oxidoreductase</keyword>
<dbReference type="Pfam" id="PF22725">
    <property type="entry name" value="GFO_IDH_MocA_C3"/>
    <property type="match status" value="1"/>
</dbReference>
<dbReference type="RefSeq" id="WP_257445783.1">
    <property type="nucleotide sequence ID" value="NZ_JANIPJ010000007.1"/>
</dbReference>
<evidence type="ECO:0000256" key="1">
    <source>
        <dbReference type="ARBA" id="ARBA00023002"/>
    </source>
</evidence>
<dbReference type="Gene3D" id="3.40.50.720">
    <property type="entry name" value="NAD(P)-binding Rossmann-like Domain"/>
    <property type="match status" value="1"/>
</dbReference>
<dbReference type="SUPFAM" id="SSF55347">
    <property type="entry name" value="Glyceraldehyde-3-phosphate dehydrogenase-like, C-terminal domain"/>
    <property type="match status" value="1"/>
</dbReference>
<dbReference type="AlphaFoldDB" id="A0A9X2MRW4"/>
<dbReference type="EMBL" id="JANIPJ010000007">
    <property type="protein sequence ID" value="MCR2804631.1"/>
    <property type="molecule type" value="Genomic_DNA"/>
</dbReference>
<name>A0A9X2MRW4_9BACL</name>
<proteinExistence type="predicted"/>
<dbReference type="Pfam" id="PF01408">
    <property type="entry name" value="GFO_IDH_MocA"/>
    <property type="match status" value="1"/>
</dbReference>
<dbReference type="PANTHER" id="PTHR43818:SF11">
    <property type="entry name" value="BCDNA.GH03377"/>
    <property type="match status" value="1"/>
</dbReference>
<dbReference type="InterPro" id="IPR055170">
    <property type="entry name" value="GFO_IDH_MocA-like_dom"/>
</dbReference>
<accession>A0A9X2MRW4</accession>
<dbReference type="InterPro" id="IPR000683">
    <property type="entry name" value="Gfo/Idh/MocA-like_OxRdtase_N"/>
</dbReference>
<keyword evidence="5" id="KW-1185">Reference proteome</keyword>
<gene>
    <name evidence="4" type="ORF">NQZ67_12155</name>
</gene>
<dbReference type="Proteomes" id="UP001141950">
    <property type="component" value="Unassembled WGS sequence"/>
</dbReference>
<dbReference type="GO" id="GO:0000166">
    <property type="term" value="F:nucleotide binding"/>
    <property type="evidence" value="ECO:0007669"/>
    <property type="project" value="InterPro"/>
</dbReference>
<protein>
    <submittedName>
        <fullName evidence="4">Gfo/Idh/MocA family oxidoreductase</fullName>
    </submittedName>
</protein>
<evidence type="ECO:0000313" key="5">
    <source>
        <dbReference type="Proteomes" id="UP001141950"/>
    </source>
</evidence>
<organism evidence="4 5">
    <name type="scientific">Paenibacillus soyae</name>
    <dbReference type="NCBI Taxonomy" id="2969249"/>
    <lineage>
        <taxon>Bacteria</taxon>
        <taxon>Bacillati</taxon>
        <taxon>Bacillota</taxon>
        <taxon>Bacilli</taxon>
        <taxon>Bacillales</taxon>
        <taxon>Paenibacillaceae</taxon>
        <taxon>Paenibacillus</taxon>
    </lineage>
</organism>
<dbReference type="InterPro" id="IPR050463">
    <property type="entry name" value="Gfo/Idh/MocA_oxidrdct_glycsds"/>
</dbReference>